<evidence type="ECO:0000256" key="7">
    <source>
        <dbReference type="SAM" id="Phobius"/>
    </source>
</evidence>
<dbReference type="InterPro" id="IPR036640">
    <property type="entry name" value="ABC1_TM_sf"/>
</dbReference>
<name>A0A1M5V9N0_9BACT</name>
<dbReference type="EMBL" id="FQWQ01000004">
    <property type="protein sequence ID" value="SHH71972.1"/>
    <property type="molecule type" value="Genomic_DNA"/>
</dbReference>
<dbReference type="SUPFAM" id="SSF56601">
    <property type="entry name" value="beta-lactamase/transpeptidase-like"/>
    <property type="match status" value="1"/>
</dbReference>
<dbReference type="Pfam" id="PF00144">
    <property type="entry name" value="Beta-lactamase"/>
    <property type="match status" value="1"/>
</dbReference>
<dbReference type="PROSITE" id="PS00211">
    <property type="entry name" value="ABC_TRANSPORTER_1"/>
    <property type="match status" value="1"/>
</dbReference>
<keyword evidence="5 7" id="KW-1133">Transmembrane helix</keyword>
<dbReference type="OrthoDB" id="846150at2"/>
<dbReference type="InterPro" id="IPR001466">
    <property type="entry name" value="Beta-lactam-related"/>
</dbReference>
<dbReference type="InterPro" id="IPR005898">
    <property type="entry name" value="Cyc_pep_transpt_SyrD/YojI"/>
</dbReference>
<feature type="transmembrane region" description="Helical" evidence="7">
    <location>
        <begin position="711"/>
        <end position="733"/>
    </location>
</feature>
<dbReference type="Gene3D" id="1.20.1560.10">
    <property type="entry name" value="ABC transporter type 1, transmembrane domain"/>
    <property type="match status" value="1"/>
</dbReference>
<feature type="transmembrane region" description="Helical" evidence="7">
    <location>
        <begin position="381"/>
        <end position="401"/>
    </location>
</feature>
<dbReference type="GO" id="GO:0015833">
    <property type="term" value="P:peptide transport"/>
    <property type="evidence" value="ECO:0007669"/>
    <property type="project" value="InterPro"/>
</dbReference>
<accession>A0A1M5V9N0</accession>
<dbReference type="GO" id="GO:0140359">
    <property type="term" value="F:ABC-type transporter activity"/>
    <property type="evidence" value="ECO:0007669"/>
    <property type="project" value="InterPro"/>
</dbReference>
<evidence type="ECO:0000256" key="1">
    <source>
        <dbReference type="ARBA" id="ARBA00004651"/>
    </source>
</evidence>
<dbReference type="Gene3D" id="3.40.50.300">
    <property type="entry name" value="P-loop containing nucleotide triphosphate hydrolases"/>
    <property type="match status" value="1"/>
</dbReference>
<dbReference type="SUPFAM" id="SSF90123">
    <property type="entry name" value="ABC transporter transmembrane region"/>
    <property type="match status" value="1"/>
</dbReference>
<feature type="transmembrane region" description="Helical" evidence="7">
    <location>
        <begin position="627"/>
        <end position="647"/>
    </location>
</feature>
<dbReference type="PANTHER" id="PTHR46825">
    <property type="entry name" value="D-ALANYL-D-ALANINE-CARBOXYPEPTIDASE/ENDOPEPTIDASE AMPH"/>
    <property type="match status" value="1"/>
</dbReference>
<evidence type="ECO:0000256" key="3">
    <source>
        <dbReference type="ARBA" id="ARBA00022741"/>
    </source>
</evidence>
<gene>
    <name evidence="10" type="ORF">SAMN04488109_4946</name>
</gene>
<feature type="transmembrane region" description="Helical" evidence="7">
    <location>
        <begin position="530"/>
        <end position="548"/>
    </location>
</feature>
<dbReference type="AlphaFoldDB" id="A0A1M5V9N0"/>
<evidence type="ECO:0000313" key="10">
    <source>
        <dbReference type="EMBL" id="SHH71972.1"/>
    </source>
</evidence>
<evidence type="ECO:0000256" key="2">
    <source>
        <dbReference type="ARBA" id="ARBA00022692"/>
    </source>
</evidence>
<evidence type="ECO:0000256" key="6">
    <source>
        <dbReference type="ARBA" id="ARBA00023136"/>
    </source>
</evidence>
<dbReference type="Pfam" id="PF00005">
    <property type="entry name" value="ABC_tran"/>
    <property type="match status" value="1"/>
</dbReference>
<feature type="transmembrane region" description="Helical" evidence="7">
    <location>
        <begin position="601"/>
        <end position="621"/>
    </location>
</feature>
<dbReference type="InterPro" id="IPR012338">
    <property type="entry name" value="Beta-lactam/transpept-like"/>
</dbReference>
<dbReference type="GO" id="GO:1904680">
    <property type="term" value="F:peptide transmembrane transporter activity"/>
    <property type="evidence" value="ECO:0007669"/>
    <property type="project" value="InterPro"/>
</dbReference>
<dbReference type="InterPro" id="IPR050491">
    <property type="entry name" value="AmpC-like"/>
</dbReference>
<reference evidence="10 11" key="1">
    <citation type="submission" date="2016-11" db="EMBL/GenBank/DDBJ databases">
        <authorList>
            <person name="Jaros S."/>
            <person name="Januszkiewicz K."/>
            <person name="Wedrychowicz H."/>
        </authorList>
    </citation>
    <scope>NUCLEOTIDE SEQUENCE [LARGE SCALE GENOMIC DNA]</scope>
    <source>
        <strain evidence="10 11">DSM 24574</strain>
    </source>
</reference>
<comment type="subcellular location">
    <subcellularLocation>
        <location evidence="1">Cell membrane</location>
        <topology evidence="1">Multi-pass membrane protein</topology>
    </subcellularLocation>
</comment>
<keyword evidence="3" id="KW-0547">Nucleotide-binding</keyword>
<feature type="domain" description="ABC transporter" evidence="8">
    <location>
        <begin position="806"/>
        <end position="1025"/>
    </location>
</feature>
<dbReference type="SUPFAM" id="SSF52540">
    <property type="entry name" value="P-loop containing nucleoside triphosphate hydrolases"/>
    <property type="match status" value="1"/>
</dbReference>
<keyword evidence="4 10" id="KW-0067">ATP-binding</keyword>
<dbReference type="PROSITE" id="PS50893">
    <property type="entry name" value="ABC_TRANSPORTER_2"/>
    <property type="match status" value="1"/>
</dbReference>
<dbReference type="NCBIfam" id="TIGR01194">
    <property type="entry name" value="cyc_pep_trnsptr"/>
    <property type="match status" value="1"/>
</dbReference>
<protein>
    <submittedName>
        <fullName evidence="10">Putative ATP-binding cassette transporter</fullName>
    </submittedName>
</protein>
<dbReference type="InterPro" id="IPR011527">
    <property type="entry name" value="ABC1_TM_dom"/>
</dbReference>
<dbReference type="InterPro" id="IPR003593">
    <property type="entry name" value="AAA+_ATPase"/>
</dbReference>
<dbReference type="Proteomes" id="UP000184212">
    <property type="component" value="Unassembled WGS sequence"/>
</dbReference>
<organism evidence="10 11">
    <name type="scientific">Chryseolinea serpens</name>
    <dbReference type="NCBI Taxonomy" id="947013"/>
    <lineage>
        <taxon>Bacteria</taxon>
        <taxon>Pseudomonadati</taxon>
        <taxon>Bacteroidota</taxon>
        <taxon>Cytophagia</taxon>
        <taxon>Cytophagales</taxon>
        <taxon>Fulvivirgaceae</taxon>
        <taxon>Chryseolinea</taxon>
    </lineage>
</organism>
<dbReference type="SMART" id="SM00382">
    <property type="entry name" value="AAA"/>
    <property type="match status" value="1"/>
</dbReference>
<evidence type="ECO:0000256" key="5">
    <source>
        <dbReference type="ARBA" id="ARBA00022989"/>
    </source>
</evidence>
<dbReference type="GO" id="GO:0016887">
    <property type="term" value="F:ATP hydrolysis activity"/>
    <property type="evidence" value="ECO:0007669"/>
    <property type="project" value="InterPro"/>
</dbReference>
<dbReference type="InterPro" id="IPR027417">
    <property type="entry name" value="P-loop_NTPase"/>
</dbReference>
<keyword evidence="2 7" id="KW-0812">Transmembrane</keyword>
<dbReference type="InterPro" id="IPR017871">
    <property type="entry name" value="ABC_transporter-like_CS"/>
</dbReference>
<dbReference type="Pfam" id="PF00664">
    <property type="entry name" value="ABC_membrane"/>
    <property type="match status" value="1"/>
</dbReference>
<evidence type="ECO:0000259" key="8">
    <source>
        <dbReference type="PROSITE" id="PS50893"/>
    </source>
</evidence>
<feature type="transmembrane region" description="Helical" evidence="7">
    <location>
        <begin position="745"/>
        <end position="763"/>
    </location>
</feature>
<dbReference type="RefSeq" id="WP_073139745.1">
    <property type="nucleotide sequence ID" value="NZ_FQWQ01000004.1"/>
</dbReference>
<dbReference type="Gene3D" id="3.40.710.10">
    <property type="entry name" value="DD-peptidase/beta-lactamase superfamily"/>
    <property type="match status" value="1"/>
</dbReference>
<feature type="domain" description="ABC transmembrane type-1" evidence="9">
    <location>
        <begin position="495"/>
        <end position="771"/>
    </location>
</feature>
<feature type="transmembrane region" description="Helical" evidence="7">
    <location>
        <begin position="459"/>
        <end position="484"/>
    </location>
</feature>
<dbReference type="PANTHER" id="PTHR46825:SF11">
    <property type="entry name" value="PENICILLIN-BINDING PROTEIN 4"/>
    <property type="match status" value="1"/>
</dbReference>
<dbReference type="GO" id="GO:0005524">
    <property type="term" value="F:ATP binding"/>
    <property type="evidence" value="ECO:0007669"/>
    <property type="project" value="UniProtKB-KW"/>
</dbReference>
<feature type="transmembrane region" description="Helical" evidence="7">
    <location>
        <begin position="421"/>
        <end position="439"/>
    </location>
</feature>
<dbReference type="PROSITE" id="PS50929">
    <property type="entry name" value="ABC_TM1F"/>
    <property type="match status" value="1"/>
</dbReference>
<dbReference type="InterPro" id="IPR003439">
    <property type="entry name" value="ABC_transporter-like_ATP-bd"/>
</dbReference>
<dbReference type="STRING" id="947013.SAMN04488109_4946"/>
<evidence type="ECO:0000313" key="11">
    <source>
        <dbReference type="Proteomes" id="UP000184212"/>
    </source>
</evidence>
<dbReference type="GO" id="GO:0005886">
    <property type="term" value="C:plasma membrane"/>
    <property type="evidence" value="ECO:0007669"/>
    <property type="project" value="UniProtKB-SubCell"/>
</dbReference>
<keyword evidence="11" id="KW-1185">Reference proteome</keyword>
<feature type="transmembrane region" description="Helical" evidence="7">
    <location>
        <begin position="491"/>
        <end position="518"/>
    </location>
</feature>
<proteinExistence type="predicted"/>
<sequence>MRIVVLIVLSLVVTQVVAGFRDAPLMLSDTAWQHIEARVQKAMHNGGIPGLSLVVMKDGKTEIRNFGYSDKEGRTPVDSTTQFELASCSKAFTALGLLRLEAEKKVDLDAPVSQYLPWFVTFYNKQPVQITLRQLVHHTSGIPWHTLSMIPADASPAALADAVKKIKGLTLAARPGTRYEYASMNYDVLGLVIETVARKPFDEFMREAVFLPLGLTHTTVGPAPGQNTKATGYKAGFFQEFPYSPPVFRGNYPAGYIESNAADVARWMTWQVEGGPMDGHALILKSHQPDLSLPPDRDNLTLYAFGWNVSPYGEPKFYHLGQNPNFTAFMGFVPGQKTAVAVLANADSPYTFSLGSDILKALSGQEVLKDFNADNGYDKPFTILTIVLGLYSILAIALIVVAVRKIVKEKPVMTGLTLRKVVSLLAVSAFFALLSYGLYSFPRAFSDLNWDTMIVWLPWSLKSLVFAALAALAITYMAFLFSLFFDFVGRVYWSVLPFLVIVSLISGVSNMIIIVLITSVVKGDLPSADMLLYFAITFIAYIGGRKIIENRLLEITNEIVYDLRLQLMNKIFSTTYEKFEKIDRGKIYATLNGDTSTLGEAAGVGIKLITSIITVFGSFFYLAVLSFWATGVTVCVIASLVVLYYFVGKRADTLYEEARTTHNGYMSLLNDLIDGFKELSIHRAKKREFHEEVKAINGKFRTARIDGQVRFVNAFLIGESILILVLGAVAFVMPTAFPTLEPQKLLSFVIILLYLIGPINGILGSVPDFINIKVSWGRIQNFLKEIPATPNLNDAIESVPTRLQRIEVDNITYRYTHADGGDTTFGIGPLSFEAAAGDVIFVIGGNGSGKTTMAKVITGLYPASTGKIRIDGVEVDHTTLGEYYSTVFNPLHLFEKIYAMNTRPDTKEVDHYLKQLHLDDKTGLSNNVYSTIKLSGGQRKRIALLQCYLEDKPIYLFDEWAADQDPEYRKFFYRTLIPEMRASGKIVIAITHDDQYFDVADKVIKLERGKITMVKNEASLQDAMV</sequence>
<keyword evidence="6 7" id="KW-0472">Membrane</keyword>
<evidence type="ECO:0000259" key="9">
    <source>
        <dbReference type="PROSITE" id="PS50929"/>
    </source>
</evidence>
<evidence type="ECO:0000256" key="4">
    <source>
        <dbReference type="ARBA" id="ARBA00022840"/>
    </source>
</evidence>